<evidence type="ECO:0000256" key="2">
    <source>
        <dbReference type="ARBA" id="ARBA00022729"/>
    </source>
</evidence>
<name>A0ABT3ZDS7_9HYPH</name>
<evidence type="ECO:0000256" key="4">
    <source>
        <dbReference type="RuleBase" id="RU362063"/>
    </source>
</evidence>
<evidence type="ECO:0000259" key="5">
    <source>
        <dbReference type="SMART" id="SM00858"/>
    </source>
</evidence>
<accession>A0ABT3ZDS7</accession>
<evidence type="ECO:0000256" key="3">
    <source>
        <dbReference type="ARBA" id="ARBA00022764"/>
    </source>
</evidence>
<dbReference type="PANTHER" id="PTHR36307:SF1">
    <property type="entry name" value="FLAGELLA BASAL BODY P-RING FORMATION PROTEIN FLGA"/>
    <property type="match status" value="1"/>
</dbReference>
<evidence type="ECO:0000256" key="1">
    <source>
        <dbReference type="ARBA" id="ARBA00004418"/>
    </source>
</evidence>
<feature type="signal peptide" evidence="4">
    <location>
        <begin position="1"/>
        <end position="31"/>
    </location>
</feature>
<feature type="chain" id="PRO_5045009850" description="Flagella basal body P-ring formation protein FlgA" evidence="4">
    <location>
        <begin position="32"/>
        <end position="160"/>
    </location>
</feature>
<sequence>MTFRPTSQLPLLLRGAIAVACVLGAMGPVQAGPRTAVVPHRTIYPGEELSADLVREVNVTNPNLRGGYVAITSEVLGKVTTRTLLPGHTIPVAALRDAWAVERGSTVPLIFDGNGMIITAVGTPLQNAVIGDFIQARNIETGVVISGTVMADGSVRVAPK</sequence>
<evidence type="ECO:0000313" key="7">
    <source>
        <dbReference type="Proteomes" id="UP001073227"/>
    </source>
</evidence>
<dbReference type="InterPro" id="IPR039246">
    <property type="entry name" value="Flagellar_FlgA"/>
</dbReference>
<dbReference type="EMBL" id="JAOVZR010000001">
    <property type="protein sequence ID" value="MCY0149923.1"/>
    <property type="molecule type" value="Genomic_DNA"/>
</dbReference>
<comment type="function">
    <text evidence="4">Involved in the assembly process of the P-ring formation. It may associate with FlgF on the rod constituting a structure essential for the P-ring assembly or may act as a modulator protein for the P-ring assembly.</text>
</comment>
<dbReference type="PANTHER" id="PTHR36307">
    <property type="entry name" value="FLAGELLA BASAL BODY P-RING FORMATION PROTEIN FLGA"/>
    <property type="match status" value="1"/>
</dbReference>
<dbReference type="SMART" id="SM00858">
    <property type="entry name" value="SAF"/>
    <property type="match status" value="1"/>
</dbReference>
<proteinExistence type="inferred from homology"/>
<feature type="domain" description="SAF" evidence="5">
    <location>
        <begin position="34"/>
        <end position="96"/>
    </location>
</feature>
<keyword evidence="7" id="KW-1185">Reference proteome</keyword>
<dbReference type="Gene3D" id="2.30.30.760">
    <property type="match status" value="1"/>
</dbReference>
<dbReference type="RefSeq" id="WP_267655366.1">
    <property type="nucleotide sequence ID" value="NZ_JAOVZR010000001.1"/>
</dbReference>
<comment type="caution">
    <text evidence="6">The sequence shown here is derived from an EMBL/GenBank/DDBJ whole genome shotgun (WGS) entry which is preliminary data.</text>
</comment>
<keyword evidence="2 4" id="KW-0732">Signal</keyword>
<dbReference type="CDD" id="cd11614">
    <property type="entry name" value="SAF_CpaB_FlgA_like"/>
    <property type="match status" value="1"/>
</dbReference>
<dbReference type="Proteomes" id="UP001073227">
    <property type="component" value="Unassembled WGS sequence"/>
</dbReference>
<gene>
    <name evidence="6" type="primary">flgA</name>
    <name evidence="6" type="ORF">OEG84_20015</name>
</gene>
<keyword evidence="6" id="KW-0966">Cell projection</keyword>
<comment type="subcellular location">
    <subcellularLocation>
        <location evidence="1 4">Periplasm</location>
    </subcellularLocation>
</comment>
<comment type="similarity">
    <text evidence="4">Belongs to the FlgA family.</text>
</comment>
<keyword evidence="4" id="KW-1005">Bacterial flagellum biogenesis</keyword>
<dbReference type="Gene3D" id="3.90.1210.10">
    <property type="entry name" value="Antifreeze-like/N-acetylneuraminic acid synthase C-terminal domain"/>
    <property type="match status" value="1"/>
</dbReference>
<keyword evidence="6" id="KW-0969">Cilium</keyword>
<dbReference type="NCBIfam" id="TIGR03170">
    <property type="entry name" value="flgA_cterm"/>
    <property type="match status" value="1"/>
</dbReference>
<evidence type="ECO:0000313" key="6">
    <source>
        <dbReference type="EMBL" id="MCY0149923.1"/>
    </source>
</evidence>
<dbReference type="InterPro" id="IPR017585">
    <property type="entry name" value="SAF_FlgA"/>
</dbReference>
<keyword evidence="6" id="KW-0282">Flagellum</keyword>
<dbReference type="Pfam" id="PF13144">
    <property type="entry name" value="ChapFlgA"/>
    <property type="match status" value="1"/>
</dbReference>
<protein>
    <recommendedName>
        <fullName evidence="4">Flagella basal body P-ring formation protein FlgA</fullName>
    </recommendedName>
</protein>
<keyword evidence="3 4" id="KW-0574">Periplasm</keyword>
<reference evidence="6" key="1">
    <citation type="submission" date="2022-10" db="EMBL/GenBank/DDBJ databases">
        <title>Hoeflea sp. G2-23, isolated from marine algae.</title>
        <authorList>
            <person name="Kristyanto S."/>
            <person name="Kim J.M."/>
            <person name="Jeon C.O."/>
        </authorList>
    </citation>
    <scope>NUCLEOTIDE SEQUENCE</scope>
    <source>
        <strain evidence="6">G2-23</strain>
    </source>
</reference>
<organism evidence="6 7">
    <name type="scientific">Hoeflea algicola</name>
    <dbReference type="NCBI Taxonomy" id="2983763"/>
    <lineage>
        <taxon>Bacteria</taxon>
        <taxon>Pseudomonadati</taxon>
        <taxon>Pseudomonadota</taxon>
        <taxon>Alphaproteobacteria</taxon>
        <taxon>Hyphomicrobiales</taxon>
        <taxon>Rhizobiaceae</taxon>
        <taxon>Hoeflea</taxon>
    </lineage>
</organism>
<dbReference type="InterPro" id="IPR013974">
    <property type="entry name" value="SAF"/>
</dbReference>